<dbReference type="InterPro" id="IPR008966">
    <property type="entry name" value="Adhesion_dom_sf"/>
</dbReference>
<dbReference type="PANTHER" id="PTHR33420">
    <property type="entry name" value="FIMBRIAL SUBUNIT ELFA-RELATED"/>
    <property type="match status" value="1"/>
</dbReference>
<dbReference type="AlphaFoldDB" id="A0A6S7B4A1"/>
<proteinExistence type="inferred from homology"/>
<protein>
    <submittedName>
        <fullName evidence="6">Major fimbrial subunit SMF-1</fullName>
    </submittedName>
</protein>
<dbReference type="Pfam" id="PF16970">
    <property type="entry name" value="FimA"/>
    <property type="match status" value="1"/>
</dbReference>
<evidence type="ECO:0000256" key="2">
    <source>
        <dbReference type="ARBA" id="ARBA00006671"/>
    </source>
</evidence>
<dbReference type="EMBL" id="CADIKM010000006">
    <property type="protein sequence ID" value="CAB3785063.1"/>
    <property type="molecule type" value="Genomic_DNA"/>
</dbReference>
<keyword evidence="3 5" id="KW-0732">Signal</keyword>
<evidence type="ECO:0000256" key="5">
    <source>
        <dbReference type="SAM" id="SignalP"/>
    </source>
</evidence>
<dbReference type="InterPro" id="IPR036937">
    <property type="entry name" value="Adhesion_dom_fimbrial_sf"/>
</dbReference>
<dbReference type="SUPFAM" id="SSF49401">
    <property type="entry name" value="Bacterial adhesins"/>
    <property type="match status" value="1"/>
</dbReference>
<accession>A0A6S7B4A1</accession>
<evidence type="ECO:0000256" key="3">
    <source>
        <dbReference type="ARBA" id="ARBA00022729"/>
    </source>
</evidence>
<keyword evidence="4" id="KW-0281">Fimbrium</keyword>
<comment type="subcellular location">
    <subcellularLocation>
        <location evidence="1">Fimbrium</location>
    </subcellularLocation>
</comment>
<gene>
    <name evidence="6" type="primary">smf-1_1</name>
    <name evidence="6" type="ORF">LMG28138_01946</name>
</gene>
<dbReference type="PANTHER" id="PTHR33420:SF3">
    <property type="entry name" value="FIMBRIAL SUBUNIT ELFA"/>
    <property type="match status" value="1"/>
</dbReference>
<comment type="similarity">
    <text evidence="2">Belongs to the fimbrial protein family.</text>
</comment>
<dbReference type="Gene3D" id="2.60.40.1090">
    <property type="entry name" value="Fimbrial-type adhesion domain"/>
    <property type="match status" value="1"/>
</dbReference>
<keyword evidence="7" id="KW-1185">Reference proteome</keyword>
<dbReference type="GO" id="GO:0043709">
    <property type="term" value="P:cell adhesion involved in single-species biofilm formation"/>
    <property type="evidence" value="ECO:0007669"/>
    <property type="project" value="TreeGrafter"/>
</dbReference>
<dbReference type="InterPro" id="IPR050263">
    <property type="entry name" value="Bact_Fimbrial_Adh_Pro"/>
</dbReference>
<feature type="signal peptide" evidence="5">
    <location>
        <begin position="1"/>
        <end position="27"/>
    </location>
</feature>
<evidence type="ECO:0000256" key="4">
    <source>
        <dbReference type="ARBA" id="ARBA00023263"/>
    </source>
</evidence>
<evidence type="ECO:0000256" key="1">
    <source>
        <dbReference type="ARBA" id="ARBA00004561"/>
    </source>
</evidence>
<evidence type="ECO:0000313" key="7">
    <source>
        <dbReference type="Proteomes" id="UP000494115"/>
    </source>
</evidence>
<dbReference type="Proteomes" id="UP000494115">
    <property type="component" value="Unassembled WGS sequence"/>
</dbReference>
<reference evidence="6 7" key="1">
    <citation type="submission" date="2020-04" db="EMBL/GenBank/DDBJ databases">
        <authorList>
            <person name="De Canck E."/>
        </authorList>
    </citation>
    <scope>NUCLEOTIDE SEQUENCE [LARGE SCALE GENOMIC DNA]</scope>
    <source>
        <strain evidence="6 7">LMG 28138</strain>
    </source>
</reference>
<feature type="chain" id="PRO_5028988780" evidence="5">
    <location>
        <begin position="28"/>
        <end position="187"/>
    </location>
</feature>
<dbReference type="InterPro" id="IPR039458">
    <property type="entry name" value="FimA-like"/>
</dbReference>
<name>A0A6S7B4A1_9BURK</name>
<evidence type="ECO:0000313" key="6">
    <source>
        <dbReference type="EMBL" id="CAB3785063.1"/>
    </source>
</evidence>
<dbReference type="RefSeq" id="WP_175104532.1">
    <property type="nucleotide sequence ID" value="NZ_CADIKM010000006.1"/>
</dbReference>
<dbReference type="GO" id="GO:0009289">
    <property type="term" value="C:pilus"/>
    <property type="evidence" value="ECO:0007669"/>
    <property type="project" value="UniProtKB-SubCell"/>
</dbReference>
<sequence length="187" mass="18853">MKKNYYHSISARALGAALVILSGHAVASDGTISFTGSIDASTCTISTGTSGSFSVPLPTVTAQTLSAVGNTAGMTAFEIKLTGCSDTSGNVKTDFQAGSAVDMASGRLKNTKSGGATNVQIELLNASDLSQILVGKPIGSQNSASTALTTSGTTGTATLKYFARYYATGKTTSGDVASQVTYSVILP</sequence>
<organism evidence="6 7">
    <name type="scientific">Pararobbsia alpina</name>
    <dbReference type="NCBI Taxonomy" id="621374"/>
    <lineage>
        <taxon>Bacteria</taxon>
        <taxon>Pseudomonadati</taxon>
        <taxon>Pseudomonadota</taxon>
        <taxon>Betaproteobacteria</taxon>
        <taxon>Burkholderiales</taxon>
        <taxon>Burkholderiaceae</taxon>
        <taxon>Pararobbsia</taxon>
    </lineage>
</organism>